<evidence type="ECO:0000313" key="2">
    <source>
        <dbReference type="Proteomes" id="UP000274850"/>
    </source>
</evidence>
<dbReference type="InterPro" id="IPR013078">
    <property type="entry name" value="His_Pase_superF_clade-1"/>
</dbReference>
<dbReference type="Gene3D" id="3.40.50.1240">
    <property type="entry name" value="Phosphoglycerate mutase-like"/>
    <property type="match status" value="1"/>
</dbReference>
<dbReference type="InterPro" id="IPR051710">
    <property type="entry name" value="Phosphatase_SH3-domain"/>
</dbReference>
<proteinExistence type="predicted"/>
<dbReference type="CDD" id="cd07067">
    <property type="entry name" value="HP_PGM_like"/>
    <property type="match status" value="1"/>
</dbReference>
<dbReference type="EMBL" id="LT907979">
    <property type="protein sequence ID" value="SOB73997.1"/>
    <property type="molecule type" value="Genomic_DNA"/>
</dbReference>
<dbReference type="Proteomes" id="UP000274850">
    <property type="component" value="Segment"/>
</dbReference>
<sequence>MRRGTIKNLMRIYIRHAEKEHVNGSEGAEHPFDPSLTEEGMEKCSEVADELYKTFGMPTLLIVSPFLRTRQTATVIRSRLLQLSGQEVQMVCENKVGEYLGNHRITDKNKAFTYKTRIYKPRVETCMSHFDIRVKKHNDEMGSLDGEDFNFWIITHGLVIKKISKFNGCYFPGYPNFLSGLVIGDKITTFGNWK</sequence>
<protein>
    <submittedName>
        <fullName evidence="1">Phosphoglycerate mutase</fullName>
    </submittedName>
</protein>
<dbReference type="SUPFAM" id="SSF53254">
    <property type="entry name" value="Phosphoglycerate mutase-like"/>
    <property type="match status" value="1"/>
</dbReference>
<reference evidence="1" key="1">
    <citation type="submission" date="2017-08" db="EMBL/GenBank/DDBJ databases">
        <authorList>
            <person name="de Groot N.N."/>
        </authorList>
    </citation>
    <scope>NUCLEOTIDE SEQUENCE</scope>
</reference>
<dbReference type="Pfam" id="PF00300">
    <property type="entry name" value="His_Phos_1"/>
    <property type="match status" value="1"/>
</dbReference>
<dbReference type="PANTHER" id="PTHR16469:SF27">
    <property type="entry name" value="UBIQUITIN-ASSOCIATED AND SH3 DOMAIN-CONTAINING BA-RELATED"/>
    <property type="match status" value="1"/>
</dbReference>
<organism evidence="1">
    <name type="scientific">Cedratvirus lausannensis</name>
    <dbReference type="NCBI Taxonomy" id="2023205"/>
    <lineage>
        <taxon>Viruses</taxon>
        <taxon>Pithoviruses</taxon>
        <taxon>Orthocedratvirinae</taxon>
        <taxon>Alphacedratvirus</taxon>
        <taxon>Alphacedratvirus francolausannense</taxon>
    </lineage>
</organism>
<keyword evidence="2" id="KW-1185">Reference proteome</keyword>
<dbReference type="PANTHER" id="PTHR16469">
    <property type="entry name" value="UBIQUITIN-ASSOCIATED AND SH3 DOMAIN-CONTAINING BA-RELATED"/>
    <property type="match status" value="1"/>
</dbReference>
<evidence type="ECO:0000313" key="1">
    <source>
        <dbReference type="EMBL" id="SOB73997.1"/>
    </source>
</evidence>
<dbReference type="InterPro" id="IPR029033">
    <property type="entry name" value="His_PPase_superfam"/>
</dbReference>
<name>A0A285PXP0_9VIRU</name>
<gene>
    <name evidence="1" type="ORF">BQ9231_00114</name>
</gene>
<accession>A0A285PXP0</accession>